<accession>A0A4Y5SJZ9</accession>
<dbReference type="SUPFAM" id="SSF53756">
    <property type="entry name" value="UDP-Glycosyltransferase/glycogen phosphorylase"/>
    <property type="match status" value="1"/>
</dbReference>
<dbReference type="InterPro" id="IPR050194">
    <property type="entry name" value="Glycosyltransferase_grp1"/>
</dbReference>
<dbReference type="GeneID" id="40473725"/>
<dbReference type="Gene3D" id="3.40.50.2000">
    <property type="entry name" value="Glycogen Phosphorylase B"/>
    <property type="match status" value="2"/>
</dbReference>
<dbReference type="AlphaFoldDB" id="A0A4Y5SJZ9"/>
<evidence type="ECO:0000259" key="1">
    <source>
        <dbReference type="Pfam" id="PF13439"/>
    </source>
</evidence>
<dbReference type="Pfam" id="PF13692">
    <property type="entry name" value="Glyco_trans_1_4"/>
    <property type="match status" value="1"/>
</dbReference>
<dbReference type="PANTHER" id="PTHR45947">
    <property type="entry name" value="SULFOQUINOVOSYL TRANSFERASE SQD2"/>
    <property type="match status" value="1"/>
</dbReference>
<dbReference type="PANTHER" id="PTHR45947:SF3">
    <property type="entry name" value="SULFOQUINOVOSYL TRANSFERASE SQD2"/>
    <property type="match status" value="1"/>
</dbReference>
<evidence type="ECO:0000313" key="3">
    <source>
        <dbReference type="Proteomes" id="UP000306007"/>
    </source>
</evidence>
<evidence type="ECO:0000313" key="2">
    <source>
        <dbReference type="EMBL" id="QDA30479.1"/>
    </source>
</evidence>
<dbReference type="OrthoDB" id="132546at2157"/>
<dbReference type="RefSeq" id="WP_139679869.1">
    <property type="nucleotide sequence ID" value="NZ_CP040846.1"/>
</dbReference>
<keyword evidence="2" id="KW-0808">Transferase</keyword>
<dbReference type="GO" id="GO:0016758">
    <property type="term" value="F:hexosyltransferase activity"/>
    <property type="evidence" value="ECO:0007669"/>
    <property type="project" value="TreeGrafter"/>
</dbReference>
<dbReference type="EMBL" id="CP040846">
    <property type="protein sequence ID" value="QDA30479.1"/>
    <property type="molecule type" value="Genomic_DNA"/>
</dbReference>
<gene>
    <name evidence="2" type="ORF">FH039_01035</name>
</gene>
<dbReference type="KEGG" id="tic:FH039_01035"/>
<proteinExistence type="predicted"/>
<keyword evidence="3" id="KW-1185">Reference proteome</keyword>
<name>A0A4Y5SJZ9_9EURY</name>
<dbReference type="InterPro" id="IPR028098">
    <property type="entry name" value="Glyco_trans_4-like_N"/>
</dbReference>
<protein>
    <submittedName>
        <fullName evidence="2">Glycosyltransferase family 4 protein</fullName>
    </submittedName>
</protein>
<organism evidence="2 3">
    <name type="scientific">Thermococcus indicus</name>
    <dbReference type="NCBI Taxonomy" id="2586643"/>
    <lineage>
        <taxon>Archaea</taxon>
        <taxon>Methanobacteriati</taxon>
        <taxon>Methanobacteriota</taxon>
        <taxon>Thermococci</taxon>
        <taxon>Thermococcales</taxon>
        <taxon>Thermococcaceae</taxon>
        <taxon>Thermococcus</taxon>
    </lineage>
</organism>
<dbReference type="Proteomes" id="UP000306007">
    <property type="component" value="Chromosome"/>
</dbReference>
<dbReference type="CDD" id="cd03794">
    <property type="entry name" value="GT4_WbuB-like"/>
    <property type="match status" value="1"/>
</dbReference>
<feature type="domain" description="Glycosyltransferase subfamily 4-like N-terminal" evidence="1">
    <location>
        <begin position="22"/>
        <end position="208"/>
    </location>
</feature>
<sequence>MDNSKKRGSLVVFTQTFPPEKGGNASRIGDLYRYLRAFGVNVTVVSAIETYPFGNFPREFKLAKREGNVIRLFTYQPSENASSLERVLYYTIFPVLAVLWLILRRNEVDAVMITSPPPQLYLVALTAKLLKKKVIVDVRDLFLDVSVGLGFIKHGTVVEKLFRFLEYSALNFADAVTVVTPMIRKRLAETYGMNPEKCYIVPNGVDLDLFGCDKPRKYPRMVYAGYFGHAQDFKTFLEAYSRLDEKDRLPIILAGSGETLQDVLAMIEKLGLSGWVRYAGMLPREEVVKLLCSSLIGVAPIKANESLKYAIPSKIYEYLACGLPFVGVGRGEIERVALESKAGCVGENPTEVMACMLKMLDSNLYKASALGRIYVIQYSRESSAKRLLRVLDLIKSSDI</sequence>
<reference evidence="2 3" key="1">
    <citation type="submission" date="2019-06" db="EMBL/GenBank/DDBJ databases">
        <title>Thermococcus indicus sp. nov., a Fe(III)-reducing hyperthermophilic archaeon isolated from the Onnuri vent field of the Central Indian Ocean ridge.</title>
        <authorList>
            <person name="Lim J.K."/>
            <person name="Kim Y.J."/>
            <person name="Kwon K.K."/>
        </authorList>
    </citation>
    <scope>NUCLEOTIDE SEQUENCE [LARGE SCALE GENOMIC DNA]</scope>
    <source>
        <strain evidence="2 3">IOH1</strain>
    </source>
</reference>
<dbReference type="Pfam" id="PF13439">
    <property type="entry name" value="Glyco_transf_4"/>
    <property type="match status" value="1"/>
</dbReference>